<dbReference type="SUPFAM" id="SSF82895">
    <property type="entry name" value="TSP-1 type 1 repeat"/>
    <property type="match status" value="1"/>
</dbReference>
<dbReference type="PANTHER" id="PTHR10127">
    <property type="entry name" value="DISCOIDIN, CUB, EGF, LAMININ , AND ZINC METALLOPROTEASE DOMAIN CONTAINING"/>
    <property type="match status" value="1"/>
</dbReference>
<evidence type="ECO:0000256" key="4">
    <source>
        <dbReference type="ARBA" id="ARBA00022833"/>
    </source>
</evidence>
<gene>
    <name evidence="13" type="ORF">MEDL_43474</name>
</gene>
<evidence type="ECO:0000256" key="5">
    <source>
        <dbReference type="ARBA" id="ARBA00023049"/>
    </source>
</evidence>
<keyword evidence="2 9" id="KW-0479">Metal-binding</keyword>
<evidence type="ECO:0000313" key="14">
    <source>
        <dbReference type="Proteomes" id="UP000683360"/>
    </source>
</evidence>
<feature type="domain" description="CUB" evidence="11">
    <location>
        <begin position="271"/>
        <end position="358"/>
    </location>
</feature>
<evidence type="ECO:0000256" key="7">
    <source>
        <dbReference type="ARBA" id="ARBA00023180"/>
    </source>
</evidence>
<dbReference type="PANTHER" id="PTHR10127:SF780">
    <property type="entry name" value="METALLOENDOPEPTIDASE"/>
    <property type="match status" value="1"/>
</dbReference>
<protein>
    <recommendedName>
        <fullName evidence="15">Metalloendopeptidase</fullName>
    </recommendedName>
</protein>
<dbReference type="GO" id="GO:0008270">
    <property type="term" value="F:zinc ion binding"/>
    <property type="evidence" value="ECO:0007669"/>
    <property type="project" value="UniProtKB-UniRule"/>
</dbReference>
<feature type="binding site" evidence="9">
    <location>
        <position position="59"/>
    </location>
    <ligand>
        <name>Zn(2+)</name>
        <dbReference type="ChEBI" id="CHEBI:29105"/>
        <note>catalytic</note>
    </ligand>
</feature>
<dbReference type="AlphaFoldDB" id="A0A8S3TA80"/>
<dbReference type="PROSITE" id="PS51864">
    <property type="entry name" value="ASTACIN"/>
    <property type="match status" value="1"/>
</dbReference>
<sequence length="358" mass="40145">MTRTNIYVLATDARQDVLKAISQYHDKTCLRFIPRTDQYDYIVFKHISGMGTAIHEMMHALGFWHEQSRPDRDSWVKVIFANIEKDISIPGQFLPTTSKPTLQPQTQPLATHPTTKQPTPPLPTKTTTQKPTTPLPTKPSTQQPTPPLPTKPTTQQQTQPTQTKLTTKSKTPPTLQKTPTPQPTMKPTQQPPSPTTVKTTLVPTLQPTLSPTPRPTPGQIGWSSWSFYTPCDLQCQRKRYRFCFNLNSKYCPGANSQTAICGKPCKPDAKCGVKYYMGMPGTSGKIHLSNYDNYMTCDYKIETVDANTTISLAFSRIDIEYSRGCLYDILTIVFEYIVGETVYSSAEIDNITVKEGPC</sequence>
<dbReference type="InterPro" id="IPR024079">
    <property type="entry name" value="MetalloPept_cat_dom_sf"/>
</dbReference>
<reference evidence="13" key="1">
    <citation type="submission" date="2021-03" db="EMBL/GenBank/DDBJ databases">
        <authorList>
            <person name="Bekaert M."/>
        </authorList>
    </citation>
    <scope>NUCLEOTIDE SEQUENCE</scope>
</reference>
<evidence type="ECO:0000313" key="13">
    <source>
        <dbReference type="EMBL" id="CAG2230640.1"/>
    </source>
</evidence>
<comment type="caution">
    <text evidence="8">Lacks conserved residue(s) required for the propagation of feature annotation.</text>
</comment>
<keyword evidence="6" id="KW-1015">Disulfide bond</keyword>
<keyword evidence="7" id="KW-0325">Glycoprotein</keyword>
<evidence type="ECO:0000256" key="1">
    <source>
        <dbReference type="ARBA" id="ARBA00022670"/>
    </source>
</evidence>
<dbReference type="EMBL" id="CAJPWZ010002082">
    <property type="protein sequence ID" value="CAG2230640.1"/>
    <property type="molecule type" value="Genomic_DNA"/>
</dbReference>
<evidence type="ECO:0000259" key="11">
    <source>
        <dbReference type="PROSITE" id="PS01180"/>
    </source>
</evidence>
<dbReference type="Gene3D" id="3.40.390.10">
    <property type="entry name" value="Collagenase (Catalytic Domain)"/>
    <property type="match status" value="2"/>
</dbReference>
<evidence type="ECO:0000256" key="9">
    <source>
        <dbReference type="PROSITE-ProRule" id="PRU01211"/>
    </source>
</evidence>
<evidence type="ECO:0008006" key="15">
    <source>
        <dbReference type="Google" id="ProtNLM"/>
    </source>
</evidence>
<feature type="compositionally biased region" description="Polar residues" evidence="10">
    <location>
        <begin position="94"/>
        <end position="109"/>
    </location>
</feature>
<feature type="compositionally biased region" description="Pro residues" evidence="10">
    <location>
        <begin position="180"/>
        <end position="194"/>
    </location>
</feature>
<dbReference type="SMART" id="SM00235">
    <property type="entry name" value="ZnMc"/>
    <property type="match status" value="1"/>
</dbReference>
<accession>A0A8S3TA80</accession>
<dbReference type="InterPro" id="IPR000859">
    <property type="entry name" value="CUB_dom"/>
</dbReference>
<keyword evidence="14" id="KW-1185">Reference proteome</keyword>
<keyword evidence="5 9" id="KW-0482">Metalloprotease</keyword>
<comment type="caution">
    <text evidence="13">The sequence shown here is derived from an EMBL/GenBank/DDBJ whole genome shotgun (WGS) entry which is preliminary data.</text>
</comment>
<dbReference type="InterPro" id="IPR035914">
    <property type="entry name" value="Sperma_CUB_dom_sf"/>
</dbReference>
<dbReference type="GO" id="GO:0006508">
    <property type="term" value="P:proteolysis"/>
    <property type="evidence" value="ECO:0007669"/>
    <property type="project" value="UniProtKB-KW"/>
</dbReference>
<name>A0A8S3TA80_MYTED</name>
<dbReference type="InterPro" id="IPR001506">
    <property type="entry name" value="Peptidase_M12A"/>
</dbReference>
<dbReference type="Gene3D" id="2.60.120.290">
    <property type="entry name" value="Spermadhesin, CUB domain"/>
    <property type="match status" value="1"/>
</dbReference>
<dbReference type="SUPFAM" id="SSF55486">
    <property type="entry name" value="Metalloproteases ('zincins'), catalytic domain"/>
    <property type="match status" value="1"/>
</dbReference>
<dbReference type="InterPro" id="IPR000884">
    <property type="entry name" value="TSP1_rpt"/>
</dbReference>
<dbReference type="PRINTS" id="PR01217">
    <property type="entry name" value="PRICHEXTENSN"/>
</dbReference>
<evidence type="ECO:0000256" key="10">
    <source>
        <dbReference type="SAM" id="MobiDB-lite"/>
    </source>
</evidence>
<evidence type="ECO:0000256" key="8">
    <source>
        <dbReference type="PROSITE-ProRule" id="PRU00059"/>
    </source>
</evidence>
<dbReference type="OrthoDB" id="291007at2759"/>
<proteinExistence type="predicted"/>
<dbReference type="Pfam" id="PF01400">
    <property type="entry name" value="Astacin"/>
    <property type="match status" value="1"/>
</dbReference>
<feature type="compositionally biased region" description="Low complexity" evidence="10">
    <location>
        <begin position="151"/>
        <end position="179"/>
    </location>
</feature>
<dbReference type="InterPro" id="IPR006026">
    <property type="entry name" value="Peptidase_Metallo"/>
</dbReference>
<keyword evidence="4 9" id="KW-0862">Zinc</keyword>
<dbReference type="Pfam" id="PF00431">
    <property type="entry name" value="CUB"/>
    <property type="match status" value="1"/>
</dbReference>
<dbReference type="SMART" id="SM00209">
    <property type="entry name" value="TSP1"/>
    <property type="match status" value="1"/>
</dbReference>
<evidence type="ECO:0000259" key="12">
    <source>
        <dbReference type="PROSITE" id="PS51864"/>
    </source>
</evidence>
<feature type="binding site" evidence="9">
    <location>
        <position position="55"/>
    </location>
    <ligand>
        <name>Zn(2+)</name>
        <dbReference type="ChEBI" id="CHEBI:29105"/>
        <note>catalytic</note>
    </ligand>
</feature>
<comment type="cofactor">
    <cofactor evidence="9">
        <name>Zn(2+)</name>
        <dbReference type="ChEBI" id="CHEBI:29105"/>
    </cofactor>
    <text evidence="9">Binds 1 zinc ion per subunit.</text>
</comment>
<feature type="domain" description="Peptidase M12A" evidence="12">
    <location>
        <begin position="1"/>
        <end position="86"/>
    </location>
</feature>
<feature type="active site" evidence="9">
    <location>
        <position position="56"/>
    </location>
</feature>
<keyword evidence="3 9" id="KW-0378">Hydrolase</keyword>
<evidence type="ECO:0000256" key="6">
    <source>
        <dbReference type="ARBA" id="ARBA00023157"/>
    </source>
</evidence>
<dbReference type="GO" id="GO:0004222">
    <property type="term" value="F:metalloendopeptidase activity"/>
    <property type="evidence" value="ECO:0007669"/>
    <property type="project" value="UniProtKB-UniRule"/>
</dbReference>
<keyword evidence="1 9" id="KW-0645">Protease</keyword>
<evidence type="ECO:0000256" key="2">
    <source>
        <dbReference type="ARBA" id="ARBA00022723"/>
    </source>
</evidence>
<organism evidence="13 14">
    <name type="scientific">Mytilus edulis</name>
    <name type="common">Blue mussel</name>
    <dbReference type="NCBI Taxonomy" id="6550"/>
    <lineage>
        <taxon>Eukaryota</taxon>
        <taxon>Metazoa</taxon>
        <taxon>Spiralia</taxon>
        <taxon>Lophotrochozoa</taxon>
        <taxon>Mollusca</taxon>
        <taxon>Bivalvia</taxon>
        <taxon>Autobranchia</taxon>
        <taxon>Pteriomorphia</taxon>
        <taxon>Mytilida</taxon>
        <taxon>Mytiloidea</taxon>
        <taxon>Mytilidae</taxon>
        <taxon>Mytilinae</taxon>
        <taxon>Mytilus</taxon>
    </lineage>
</organism>
<dbReference type="PROSITE" id="PS50092">
    <property type="entry name" value="TSP1"/>
    <property type="match status" value="1"/>
</dbReference>
<dbReference type="PROSITE" id="PS01180">
    <property type="entry name" value="CUB"/>
    <property type="match status" value="1"/>
</dbReference>
<dbReference type="SUPFAM" id="SSF49854">
    <property type="entry name" value="Spermadhesin, CUB domain"/>
    <property type="match status" value="1"/>
</dbReference>
<dbReference type="Proteomes" id="UP000683360">
    <property type="component" value="Unassembled WGS sequence"/>
</dbReference>
<evidence type="ECO:0000256" key="3">
    <source>
        <dbReference type="ARBA" id="ARBA00022801"/>
    </source>
</evidence>
<feature type="binding site" evidence="9">
    <location>
        <position position="65"/>
    </location>
    <ligand>
        <name>Zn(2+)</name>
        <dbReference type="ChEBI" id="CHEBI:29105"/>
        <note>catalytic</note>
    </ligand>
</feature>
<feature type="region of interest" description="Disordered" evidence="10">
    <location>
        <begin position="90"/>
        <end position="199"/>
    </location>
</feature>
<dbReference type="InterPro" id="IPR036383">
    <property type="entry name" value="TSP1_rpt_sf"/>
</dbReference>